<sequence>MKKKWIAVTLAWAMGVTILAGCTTKNPDQSGGNTAKDSGNSGEIVINYPTFQVGVNTAAPVVSQLVEEFNKEYKGKYRIQLEEVPGDANYVDKIKVQLGTGDLPPVVYGGGYNLLDLAVAKDLVLDLTDTVGGDPEWKGLYSDASLETNSRNGKIYASSAEGSIIGYFYNKELFEKAGITEPAKTWDEFFKQCDALKAAGITPLAMDTADSAWVTQLWLGAMAATANEDGLKFMETMNPDDYNTPEMIAAAEKVQTMLREYTTLDAIGGKYENAANNFLSGQAAMIANGPWMIGDFEDEAKAMPGFSDKVGSAIYPGGFVYDAPIQGYFVTKQDDPKLEEAAIAMVKFFTSAHAQQLGLETQGMIPASQTVEITEEAKRKYPLLADFLNQAEEAAIRSDNMQSTMYSNLLDVISQELPRLYSGDLDPKGFCQSLTDGAKKNQ</sequence>
<proteinExistence type="predicted"/>
<evidence type="ECO:0000313" key="7">
    <source>
        <dbReference type="EMBL" id="XBS54354.1"/>
    </source>
</evidence>
<keyword evidence="2 6" id="KW-0732">Signal</keyword>
<evidence type="ECO:0000256" key="6">
    <source>
        <dbReference type="SAM" id="SignalP"/>
    </source>
</evidence>
<keyword evidence="4" id="KW-0564">Palmitate</keyword>
<name>A0AAU7PPM9_9FIRM</name>
<dbReference type="EMBL" id="CP157940">
    <property type="protein sequence ID" value="XBS54354.1"/>
    <property type="molecule type" value="Genomic_DNA"/>
</dbReference>
<dbReference type="RefSeq" id="WP_349946960.1">
    <property type="nucleotide sequence ID" value="NZ_CP157940.1"/>
</dbReference>
<dbReference type="InterPro" id="IPR006059">
    <property type="entry name" value="SBP"/>
</dbReference>
<feature type="chain" id="PRO_5043582767" evidence="6">
    <location>
        <begin position="21"/>
        <end position="442"/>
    </location>
</feature>
<evidence type="ECO:0000256" key="2">
    <source>
        <dbReference type="ARBA" id="ARBA00022729"/>
    </source>
</evidence>
<dbReference type="SUPFAM" id="SSF53850">
    <property type="entry name" value="Periplasmic binding protein-like II"/>
    <property type="match status" value="1"/>
</dbReference>
<dbReference type="PROSITE" id="PS51257">
    <property type="entry name" value="PROKAR_LIPOPROTEIN"/>
    <property type="match status" value="1"/>
</dbReference>
<keyword evidence="5" id="KW-0449">Lipoprotein</keyword>
<dbReference type="PANTHER" id="PTHR43649:SF33">
    <property type="entry name" value="POLYGALACTURONAN_RHAMNOGALACTURONAN-BINDING PROTEIN YTCQ"/>
    <property type="match status" value="1"/>
</dbReference>
<dbReference type="InterPro" id="IPR050490">
    <property type="entry name" value="Bact_solute-bd_prot1"/>
</dbReference>
<reference evidence="7" key="1">
    <citation type="submission" date="2024-06" db="EMBL/GenBank/DDBJ databases">
        <title>Lacrimispora cavernae sp. nov., a novel anaerobe isolated from bat guano pile inside a cave.</title>
        <authorList>
            <person name="Miller S.L."/>
            <person name="Lu N."/>
            <person name="King J."/>
            <person name="Sankaranarayanan K."/>
            <person name="Lawson P.A."/>
        </authorList>
    </citation>
    <scope>NUCLEOTIDE SEQUENCE</scope>
    <source>
        <strain evidence="7">BS-2</strain>
    </source>
</reference>
<evidence type="ECO:0000256" key="1">
    <source>
        <dbReference type="ARBA" id="ARBA00022475"/>
    </source>
</evidence>
<gene>
    <name evidence="7" type="ORF">ABFV83_00790</name>
</gene>
<evidence type="ECO:0000256" key="4">
    <source>
        <dbReference type="ARBA" id="ARBA00023139"/>
    </source>
</evidence>
<dbReference type="Gene3D" id="3.40.190.10">
    <property type="entry name" value="Periplasmic binding protein-like II"/>
    <property type="match status" value="2"/>
</dbReference>
<evidence type="ECO:0000256" key="5">
    <source>
        <dbReference type="ARBA" id="ARBA00023288"/>
    </source>
</evidence>
<keyword evidence="1" id="KW-1003">Cell membrane</keyword>
<feature type="signal peptide" evidence="6">
    <location>
        <begin position="1"/>
        <end position="20"/>
    </location>
</feature>
<evidence type="ECO:0000256" key="3">
    <source>
        <dbReference type="ARBA" id="ARBA00023136"/>
    </source>
</evidence>
<dbReference type="AlphaFoldDB" id="A0AAU7PPM9"/>
<dbReference type="Pfam" id="PF13416">
    <property type="entry name" value="SBP_bac_8"/>
    <property type="match status" value="1"/>
</dbReference>
<protein>
    <submittedName>
        <fullName evidence="7">Extracellular solute-binding protein</fullName>
    </submittedName>
</protein>
<dbReference type="PANTHER" id="PTHR43649">
    <property type="entry name" value="ARABINOSE-BINDING PROTEIN-RELATED"/>
    <property type="match status" value="1"/>
</dbReference>
<organism evidence="7">
    <name type="scientific">Lacrimispora sp. BS-2</name>
    <dbReference type="NCBI Taxonomy" id="3151850"/>
    <lineage>
        <taxon>Bacteria</taxon>
        <taxon>Bacillati</taxon>
        <taxon>Bacillota</taxon>
        <taxon>Clostridia</taxon>
        <taxon>Lachnospirales</taxon>
        <taxon>Lachnospiraceae</taxon>
        <taxon>Lacrimispora</taxon>
    </lineage>
</organism>
<accession>A0AAU7PPM9</accession>
<keyword evidence="3" id="KW-0472">Membrane</keyword>